<dbReference type="InterPro" id="IPR045192">
    <property type="entry name" value="AP180-like"/>
</dbReference>
<evidence type="ECO:0000256" key="8">
    <source>
        <dbReference type="ARBA" id="ARBA00023329"/>
    </source>
</evidence>
<evidence type="ECO:0000256" key="6">
    <source>
        <dbReference type="ARBA" id="ARBA00023136"/>
    </source>
</evidence>
<dbReference type="GO" id="GO:0006900">
    <property type="term" value="P:vesicle budding from membrane"/>
    <property type="evidence" value="ECO:0007669"/>
    <property type="project" value="TreeGrafter"/>
</dbReference>
<keyword evidence="5" id="KW-0333">Golgi apparatus</keyword>
<dbReference type="GO" id="GO:0005546">
    <property type="term" value="F:phosphatidylinositol-4,5-bisphosphate binding"/>
    <property type="evidence" value="ECO:0007669"/>
    <property type="project" value="TreeGrafter"/>
</dbReference>
<keyword evidence="4" id="KW-0254">Endocytosis</keyword>
<dbReference type="GO" id="GO:0000149">
    <property type="term" value="F:SNARE binding"/>
    <property type="evidence" value="ECO:0007669"/>
    <property type="project" value="TreeGrafter"/>
</dbReference>
<feature type="domain" description="ENTH" evidence="9">
    <location>
        <begin position="25"/>
        <end position="157"/>
    </location>
</feature>
<dbReference type="GO" id="GO:0005905">
    <property type="term" value="C:clathrin-coated pit"/>
    <property type="evidence" value="ECO:0007669"/>
    <property type="project" value="UniProtKB-SubCell"/>
</dbReference>
<dbReference type="AlphaFoldDB" id="A0AAE0ARL5"/>
<dbReference type="InterPro" id="IPR013809">
    <property type="entry name" value="ENTH"/>
</dbReference>
<dbReference type="PANTHER" id="PTHR22951:SF19">
    <property type="entry name" value="OS08G0467300 PROTEIN"/>
    <property type="match status" value="1"/>
</dbReference>
<dbReference type="SUPFAM" id="SSF48464">
    <property type="entry name" value="ENTH/VHS domain"/>
    <property type="match status" value="1"/>
</dbReference>
<dbReference type="Gene3D" id="1.25.40.90">
    <property type="match status" value="1"/>
</dbReference>
<dbReference type="InterPro" id="IPR008942">
    <property type="entry name" value="ENTH_VHS"/>
</dbReference>
<dbReference type="GO" id="GO:0032050">
    <property type="term" value="F:clathrin heavy chain binding"/>
    <property type="evidence" value="ECO:0007669"/>
    <property type="project" value="TreeGrafter"/>
</dbReference>
<evidence type="ECO:0000313" key="11">
    <source>
        <dbReference type="Proteomes" id="UP001281410"/>
    </source>
</evidence>
<dbReference type="GO" id="GO:0005794">
    <property type="term" value="C:Golgi apparatus"/>
    <property type="evidence" value="ECO:0007669"/>
    <property type="project" value="UniProtKB-SubCell"/>
</dbReference>
<evidence type="ECO:0000256" key="4">
    <source>
        <dbReference type="ARBA" id="ARBA00022583"/>
    </source>
</evidence>
<dbReference type="Pfam" id="PF07651">
    <property type="entry name" value="ANTH"/>
    <property type="match status" value="1"/>
</dbReference>
<dbReference type="PROSITE" id="PS50942">
    <property type="entry name" value="ENTH"/>
    <property type="match status" value="1"/>
</dbReference>
<dbReference type="InterPro" id="IPR048050">
    <property type="entry name" value="ANTH_N_plant"/>
</dbReference>
<dbReference type="EMBL" id="JANJYJ010000003">
    <property type="protein sequence ID" value="KAK3222297.1"/>
    <property type="molecule type" value="Genomic_DNA"/>
</dbReference>
<dbReference type="GO" id="GO:0048268">
    <property type="term" value="P:clathrin coat assembly"/>
    <property type="evidence" value="ECO:0007669"/>
    <property type="project" value="InterPro"/>
</dbReference>
<dbReference type="InterPro" id="IPR014712">
    <property type="entry name" value="ANTH_dom_sf"/>
</dbReference>
<proteinExistence type="predicted"/>
<dbReference type="Proteomes" id="UP001281410">
    <property type="component" value="Unassembled WGS sequence"/>
</dbReference>
<dbReference type="GO" id="GO:0072583">
    <property type="term" value="P:clathrin-dependent endocytosis"/>
    <property type="evidence" value="ECO:0007669"/>
    <property type="project" value="InterPro"/>
</dbReference>
<dbReference type="InterPro" id="IPR011417">
    <property type="entry name" value="ANTH_dom"/>
</dbReference>
<organism evidence="10 11">
    <name type="scientific">Dipteronia sinensis</name>
    <dbReference type="NCBI Taxonomy" id="43782"/>
    <lineage>
        <taxon>Eukaryota</taxon>
        <taxon>Viridiplantae</taxon>
        <taxon>Streptophyta</taxon>
        <taxon>Embryophyta</taxon>
        <taxon>Tracheophyta</taxon>
        <taxon>Spermatophyta</taxon>
        <taxon>Magnoliopsida</taxon>
        <taxon>eudicotyledons</taxon>
        <taxon>Gunneridae</taxon>
        <taxon>Pentapetalae</taxon>
        <taxon>rosids</taxon>
        <taxon>malvids</taxon>
        <taxon>Sapindales</taxon>
        <taxon>Sapindaceae</taxon>
        <taxon>Hippocastanoideae</taxon>
        <taxon>Acereae</taxon>
        <taxon>Dipteronia</taxon>
    </lineage>
</organism>
<dbReference type="PANTHER" id="PTHR22951">
    <property type="entry name" value="CLATHRIN ASSEMBLY PROTEIN"/>
    <property type="match status" value="1"/>
</dbReference>
<evidence type="ECO:0000259" key="9">
    <source>
        <dbReference type="PROSITE" id="PS50942"/>
    </source>
</evidence>
<evidence type="ECO:0000313" key="10">
    <source>
        <dbReference type="EMBL" id="KAK3222297.1"/>
    </source>
</evidence>
<sequence length="388" mass="44632">MKLWKRAAGILKDQNSIWVSSLSPKTTYRIPDLETAIIKATSHDEFHVDYKNAQRVFKWIRTSPAVCLKPLIWGLSKRMDKTKSWVVALKGLILMHGVFCCKINDLNNIGRLPFDLSNFHDGHLRPIDSWGFNNFVRSYYSFLDQRSASLYDQISKPNVDPISQDLVKLQECQSLLDLLLQIKPRASNMKVTLILEAMDCVIIEMYDVYSRICSGVARVLMRIYSAGKLQVSIALKVLQKATQQSEELSLYFEFCREFGVLNMLEPPKVIQIPEEDIRELERIIDGVSENNSTDWDHDDLKKKKKKMLEGNEGAIVVRENDDIENRALRTIITEKWEVFEEDHLINNQIVENVDARNPFVDPDPNLLPLVPLSVPAAYNHDLPDLISF</sequence>
<dbReference type="CDD" id="cd16987">
    <property type="entry name" value="ANTH_N_AP180_plant"/>
    <property type="match status" value="1"/>
</dbReference>
<evidence type="ECO:0000256" key="7">
    <source>
        <dbReference type="ARBA" id="ARBA00023176"/>
    </source>
</evidence>
<dbReference type="SUPFAM" id="SSF89009">
    <property type="entry name" value="GAT-like domain"/>
    <property type="match status" value="1"/>
</dbReference>
<protein>
    <recommendedName>
        <fullName evidence="9">ENTH domain-containing protein</fullName>
    </recommendedName>
</protein>
<keyword evidence="7" id="KW-0168">Coated pit</keyword>
<dbReference type="Gene3D" id="1.20.58.150">
    <property type="entry name" value="ANTH domain"/>
    <property type="match status" value="1"/>
</dbReference>
<gene>
    <name evidence="10" type="ORF">Dsin_009322</name>
</gene>
<evidence type="ECO:0000256" key="2">
    <source>
        <dbReference type="ARBA" id="ARBA00004555"/>
    </source>
</evidence>
<keyword evidence="6" id="KW-0472">Membrane</keyword>
<comment type="subcellular location">
    <subcellularLocation>
        <location evidence="1">Cytoplasmic vesicle</location>
        <location evidence="1">Clathrin-coated vesicle</location>
    </subcellularLocation>
    <subcellularLocation>
        <location evidence="2">Golgi apparatus</location>
    </subcellularLocation>
    <subcellularLocation>
        <location evidence="3">Membrane</location>
        <location evidence="3">Clathrin-coated pit</location>
    </subcellularLocation>
</comment>
<evidence type="ECO:0000256" key="5">
    <source>
        <dbReference type="ARBA" id="ARBA00023034"/>
    </source>
</evidence>
<accession>A0AAE0ARL5</accession>
<evidence type="ECO:0000256" key="3">
    <source>
        <dbReference type="ARBA" id="ARBA00004600"/>
    </source>
</evidence>
<dbReference type="FunFam" id="1.25.40.90:FF:000027">
    <property type="entry name" value="Putative clathrin assembly protein"/>
    <property type="match status" value="1"/>
</dbReference>
<keyword evidence="11" id="KW-1185">Reference proteome</keyword>
<keyword evidence="8" id="KW-0968">Cytoplasmic vesicle</keyword>
<reference evidence="10" key="1">
    <citation type="journal article" date="2023" name="Plant J.">
        <title>Genome sequences and population genomics provide insights into the demographic history, inbreeding, and mutation load of two 'living fossil' tree species of Dipteronia.</title>
        <authorList>
            <person name="Feng Y."/>
            <person name="Comes H.P."/>
            <person name="Chen J."/>
            <person name="Zhu S."/>
            <person name="Lu R."/>
            <person name="Zhang X."/>
            <person name="Li P."/>
            <person name="Qiu J."/>
            <person name="Olsen K.M."/>
            <person name="Qiu Y."/>
        </authorList>
    </citation>
    <scope>NUCLEOTIDE SEQUENCE</scope>
    <source>
        <strain evidence="10">NBL</strain>
    </source>
</reference>
<dbReference type="GO" id="GO:0030136">
    <property type="term" value="C:clathrin-coated vesicle"/>
    <property type="evidence" value="ECO:0007669"/>
    <property type="project" value="UniProtKB-SubCell"/>
</dbReference>
<dbReference type="GO" id="GO:0005545">
    <property type="term" value="F:1-phosphatidylinositol binding"/>
    <property type="evidence" value="ECO:0007669"/>
    <property type="project" value="InterPro"/>
</dbReference>
<name>A0AAE0ARL5_9ROSI</name>
<comment type="caution">
    <text evidence="10">The sequence shown here is derived from an EMBL/GenBank/DDBJ whole genome shotgun (WGS) entry which is preliminary data.</text>
</comment>
<evidence type="ECO:0000256" key="1">
    <source>
        <dbReference type="ARBA" id="ARBA00004132"/>
    </source>
</evidence>